<reference evidence="2" key="1">
    <citation type="journal article" date="2014" name="Int. J. Syst. Evol. Microbiol.">
        <title>Complete genome sequence of Corynebacterium casei LMG S-19264T (=DSM 44701T), isolated from a smear-ripened cheese.</title>
        <authorList>
            <consortium name="US DOE Joint Genome Institute (JGI-PGF)"/>
            <person name="Walter F."/>
            <person name="Albersmeier A."/>
            <person name="Kalinowski J."/>
            <person name="Ruckert C."/>
        </authorList>
    </citation>
    <scope>NUCLEOTIDE SEQUENCE</scope>
    <source>
        <strain evidence="2">JCM 4784</strain>
    </source>
</reference>
<dbReference type="Proteomes" id="UP000608024">
    <property type="component" value="Unassembled WGS sequence"/>
</dbReference>
<sequence>MSWRALFWLNAPLAALGALCASRTVENRDRGAARTVGWAGLCNATAALAALASLSILVDRGIGHGPFL</sequence>
<proteinExistence type="predicted"/>
<keyword evidence="1" id="KW-0812">Transmembrane</keyword>
<keyword evidence="1" id="KW-0472">Membrane</keyword>
<reference evidence="2" key="2">
    <citation type="submission" date="2020-09" db="EMBL/GenBank/DDBJ databases">
        <authorList>
            <person name="Sun Q."/>
            <person name="Ohkuma M."/>
        </authorList>
    </citation>
    <scope>NUCLEOTIDE SEQUENCE</scope>
    <source>
        <strain evidence="2">JCM 4784</strain>
    </source>
</reference>
<gene>
    <name evidence="2" type="ORF">GCM10018785_04960</name>
</gene>
<accession>A0A919DDB8</accession>
<keyword evidence="1" id="KW-1133">Transmembrane helix</keyword>
<comment type="caution">
    <text evidence="2">The sequence shown here is derived from an EMBL/GenBank/DDBJ whole genome shotgun (WGS) entry which is preliminary data.</text>
</comment>
<name>A0A919DDB8_9ACTN</name>
<protein>
    <submittedName>
        <fullName evidence="2">Uncharacterized protein</fullName>
    </submittedName>
</protein>
<evidence type="ECO:0000313" key="3">
    <source>
        <dbReference type="Proteomes" id="UP000608024"/>
    </source>
</evidence>
<dbReference type="EMBL" id="BNBT01000004">
    <property type="protein sequence ID" value="GHE38330.1"/>
    <property type="molecule type" value="Genomic_DNA"/>
</dbReference>
<keyword evidence="3" id="KW-1185">Reference proteome</keyword>
<evidence type="ECO:0000313" key="2">
    <source>
        <dbReference type="EMBL" id="GHE38330.1"/>
    </source>
</evidence>
<dbReference type="RefSeq" id="WP_229925282.1">
    <property type="nucleotide sequence ID" value="NZ_BNBT01000004.1"/>
</dbReference>
<dbReference type="AlphaFoldDB" id="A0A919DDB8"/>
<organism evidence="2 3">
    <name type="scientific">Streptomyces longispororuber</name>
    <dbReference type="NCBI Taxonomy" id="68230"/>
    <lineage>
        <taxon>Bacteria</taxon>
        <taxon>Bacillati</taxon>
        <taxon>Actinomycetota</taxon>
        <taxon>Actinomycetes</taxon>
        <taxon>Kitasatosporales</taxon>
        <taxon>Streptomycetaceae</taxon>
        <taxon>Streptomyces</taxon>
    </lineage>
</organism>
<evidence type="ECO:0000256" key="1">
    <source>
        <dbReference type="SAM" id="Phobius"/>
    </source>
</evidence>
<feature type="transmembrane region" description="Helical" evidence="1">
    <location>
        <begin position="36"/>
        <end position="58"/>
    </location>
</feature>